<dbReference type="InterPro" id="IPR051393">
    <property type="entry name" value="ABC_transporter_permease"/>
</dbReference>
<dbReference type="CDD" id="cd06261">
    <property type="entry name" value="TM_PBP2"/>
    <property type="match status" value="1"/>
</dbReference>
<evidence type="ECO:0000259" key="9">
    <source>
        <dbReference type="PROSITE" id="PS50928"/>
    </source>
</evidence>
<evidence type="ECO:0000256" key="8">
    <source>
        <dbReference type="SAM" id="MobiDB-lite"/>
    </source>
</evidence>
<evidence type="ECO:0000313" key="11">
    <source>
        <dbReference type="Proteomes" id="UP001597280"/>
    </source>
</evidence>
<name>A0ABW4PXD6_9MICO</name>
<proteinExistence type="inferred from homology"/>
<dbReference type="InterPro" id="IPR035906">
    <property type="entry name" value="MetI-like_sf"/>
</dbReference>
<comment type="similarity">
    <text evidence="7">Belongs to the binding-protein-dependent transport system permease family.</text>
</comment>
<feature type="compositionally biased region" description="Low complexity" evidence="8">
    <location>
        <begin position="1"/>
        <end position="17"/>
    </location>
</feature>
<feature type="transmembrane region" description="Helical" evidence="7">
    <location>
        <begin position="236"/>
        <end position="260"/>
    </location>
</feature>
<dbReference type="RefSeq" id="WP_343904036.1">
    <property type="nucleotide sequence ID" value="NZ_BAAAIS010000002.1"/>
</dbReference>
<keyword evidence="4 7" id="KW-0812">Transmembrane</keyword>
<feature type="transmembrane region" description="Helical" evidence="7">
    <location>
        <begin position="37"/>
        <end position="64"/>
    </location>
</feature>
<gene>
    <name evidence="10" type="ORF">ACFSDA_06965</name>
</gene>
<sequence>MTTAVAPVAADAAGRESAPGRRRPRPRLAPHRRREALFFYLFISPWAIGFLVFLLGPMIFSFYLSFTDWDSFTAPVWVGLDNYITLLTDDPIFLKVMGNTAFYSLISVPLGMVVSLFIANLLNKKVRFRKLFRTLVYLPHLIPIVAVALIFQMVFAPEAGPLNQALALIGIEGPNWLMDARWVKPALILMSLWQAGGGTILLLAGMNGIPKELYEAAEIDGASGFRQFWSVTFPQLTPVIFFNLIMGIIGSFQVFAQVFILTGGGPDNASQMAVPMLFDEAFRFYHMGYGSAIAWILFVVIMIFTAIAFATSGRWVFYESEVRS</sequence>
<feature type="transmembrane region" description="Helical" evidence="7">
    <location>
        <begin position="101"/>
        <end position="122"/>
    </location>
</feature>
<evidence type="ECO:0000256" key="7">
    <source>
        <dbReference type="RuleBase" id="RU363032"/>
    </source>
</evidence>
<feature type="transmembrane region" description="Helical" evidence="7">
    <location>
        <begin position="134"/>
        <end position="155"/>
    </location>
</feature>
<keyword evidence="2 7" id="KW-0813">Transport</keyword>
<dbReference type="Gene3D" id="1.10.3720.10">
    <property type="entry name" value="MetI-like"/>
    <property type="match status" value="1"/>
</dbReference>
<dbReference type="Pfam" id="PF00528">
    <property type="entry name" value="BPD_transp_1"/>
    <property type="match status" value="1"/>
</dbReference>
<evidence type="ECO:0000313" key="10">
    <source>
        <dbReference type="EMBL" id="MFD1834817.1"/>
    </source>
</evidence>
<evidence type="ECO:0000256" key="3">
    <source>
        <dbReference type="ARBA" id="ARBA00022475"/>
    </source>
</evidence>
<keyword evidence="6 7" id="KW-0472">Membrane</keyword>
<feature type="region of interest" description="Disordered" evidence="8">
    <location>
        <begin position="1"/>
        <end position="27"/>
    </location>
</feature>
<evidence type="ECO:0000256" key="1">
    <source>
        <dbReference type="ARBA" id="ARBA00004651"/>
    </source>
</evidence>
<dbReference type="PANTHER" id="PTHR30193">
    <property type="entry name" value="ABC TRANSPORTER PERMEASE PROTEIN"/>
    <property type="match status" value="1"/>
</dbReference>
<dbReference type="SUPFAM" id="SSF161098">
    <property type="entry name" value="MetI-like"/>
    <property type="match status" value="1"/>
</dbReference>
<dbReference type="PROSITE" id="PS50928">
    <property type="entry name" value="ABC_TM1"/>
    <property type="match status" value="1"/>
</dbReference>
<protein>
    <submittedName>
        <fullName evidence="10">Carbohydrate ABC transporter permease</fullName>
    </submittedName>
</protein>
<keyword evidence="11" id="KW-1185">Reference proteome</keyword>
<feature type="transmembrane region" description="Helical" evidence="7">
    <location>
        <begin position="186"/>
        <end position="204"/>
    </location>
</feature>
<evidence type="ECO:0000256" key="4">
    <source>
        <dbReference type="ARBA" id="ARBA00022692"/>
    </source>
</evidence>
<accession>A0ABW4PXD6</accession>
<dbReference type="Proteomes" id="UP001597280">
    <property type="component" value="Unassembled WGS sequence"/>
</dbReference>
<organism evidence="10 11">
    <name type="scientific">Brachybacterium rhamnosum</name>
    <dbReference type="NCBI Taxonomy" id="173361"/>
    <lineage>
        <taxon>Bacteria</taxon>
        <taxon>Bacillati</taxon>
        <taxon>Actinomycetota</taxon>
        <taxon>Actinomycetes</taxon>
        <taxon>Micrococcales</taxon>
        <taxon>Dermabacteraceae</taxon>
        <taxon>Brachybacterium</taxon>
    </lineage>
</organism>
<dbReference type="InterPro" id="IPR000515">
    <property type="entry name" value="MetI-like"/>
</dbReference>
<evidence type="ECO:0000256" key="2">
    <source>
        <dbReference type="ARBA" id="ARBA00022448"/>
    </source>
</evidence>
<comment type="subcellular location">
    <subcellularLocation>
        <location evidence="1 7">Cell membrane</location>
        <topology evidence="1 7">Multi-pass membrane protein</topology>
    </subcellularLocation>
</comment>
<dbReference type="PANTHER" id="PTHR30193:SF1">
    <property type="entry name" value="ABC TRANSPORTER PERMEASE PROTEIN YESP-RELATED"/>
    <property type="match status" value="1"/>
</dbReference>
<evidence type="ECO:0000256" key="6">
    <source>
        <dbReference type="ARBA" id="ARBA00023136"/>
    </source>
</evidence>
<keyword evidence="3" id="KW-1003">Cell membrane</keyword>
<feature type="domain" description="ABC transmembrane type-1" evidence="9">
    <location>
        <begin position="97"/>
        <end position="308"/>
    </location>
</feature>
<keyword evidence="5 7" id="KW-1133">Transmembrane helix</keyword>
<reference evidence="11" key="1">
    <citation type="journal article" date="2019" name="Int. J. Syst. Evol. Microbiol.">
        <title>The Global Catalogue of Microorganisms (GCM) 10K type strain sequencing project: providing services to taxonomists for standard genome sequencing and annotation.</title>
        <authorList>
            <consortium name="The Broad Institute Genomics Platform"/>
            <consortium name="The Broad Institute Genome Sequencing Center for Infectious Disease"/>
            <person name="Wu L."/>
            <person name="Ma J."/>
        </authorList>
    </citation>
    <scope>NUCLEOTIDE SEQUENCE [LARGE SCALE GENOMIC DNA]</scope>
    <source>
        <strain evidence="11">JCM 11650</strain>
    </source>
</reference>
<comment type="caution">
    <text evidence="10">The sequence shown here is derived from an EMBL/GenBank/DDBJ whole genome shotgun (WGS) entry which is preliminary data.</text>
</comment>
<feature type="transmembrane region" description="Helical" evidence="7">
    <location>
        <begin position="292"/>
        <end position="317"/>
    </location>
</feature>
<evidence type="ECO:0000256" key="5">
    <source>
        <dbReference type="ARBA" id="ARBA00022989"/>
    </source>
</evidence>
<dbReference type="EMBL" id="JBHUFL010000002">
    <property type="protein sequence ID" value="MFD1834817.1"/>
    <property type="molecule type" value="Genomic_DNA"/>
</dbReference>